<proteinExistence type="predicted"/>
<feature type="region of interest" description="Disordered" evidence="1">
    <location>
        <begin position="171"/>
        <end position="287"/>
    </location>
</feature>
<dbReference type="InterPro" id="IPR027417">
    <property type="entry name" value="P-loop_NTPase"/>
</dbReference>
<feature type="transmembrane region" description="Helical" evidence="2">
    <location>
        <begin position="372"/>
        <end position="390"/>
    </location>
</feature>
<evidence type="ECO:0000256" key="1">
    <source>
        <dbReference type="SAM" id="MobiDB-lite"/>
    </source>
</evidence>
<feature type="region of interest" description="Disordered" evidence="1">
    <location>
        <begin position="692"/>
        <end position="717"/>
    </location>
</feature>
<keyword evidence="2" id="KW-1133">Transmembrane helix</keyword>
<name>A0AAU3I951_9ACTN</name>
<keyword evidence="2" id="KW-0472">Membrane</keyword>
<feature type="transmembrane region" description="Helical" evidence="2">
    <location>
        <begin position="74"/>
        <end position="92"/>
    </location>
</feature>
<feature type="transmembrane region" description="Helical" evidence="2">
    <location>
        <begin position="396"/>
        <end position="416"/>
    </location>
</feature>
<feature type="transmembrane region" description="Helical" evidence="2">
    <location>
        <begin position="286"/>
        <end position="311"/>
    </location>
</feature>
<feature type="transmembrane region" description="Helical" evidence="2">
    <location>
        <begin position="42"/>
        <end position="62"/>
    </location>
</feature>
<feature type="transmembrane region" description="Helical" evidence="2">
    <location>
        <begin position="121"/>
        <end position="140"/>
    </location>
</feature>
<evidence type="ECO:0000256" key="2">
    <source>
        <dbReference type="SAM" id="Phobius"/>
    </source>
</evidence>
<evidence type="ECO:0000313" key="3">
    <source>
        <dbReference type="EMBL" id="WTZ14064.1"/>
    </source>
</evidence>
<dbReference type="Gene3D" id="3.40.50.300">
    <property type="entry name" value="P-loop containing nucleotide triphosphate hydrolases"/>
    <property type="match status" value="1"/>
</dbReference>
<feature type="transmembrane region" description="Helical" evidence="2">
    <location>
        <begin position="323"/>
        <end position="347"/>
    </location>
</feature>
<gene>
    <name evidence="3" type="ORF">OG699_42585</name>
</gene>
<evidence type="ECO:0008006" key="4">
    <source>
        <dbReference type="Google" id="ProtNLM"/>
    </source>
</evidence>
<feature type="compositionally biased region" description="Low complexity" evidence="1">
    <location>
        <begin position="188"/>
        <end position="199"/>
    </location>
</feature>
<protein>
    <recommendedName>
        <fullName evidence="4">ABC transporter domain-containing protein</fullName>
    </recommendedName>
</protein>
<organism evidence="3">
    <name type="scientific">Streptomyces sp. NBC_01393</name>
    <dbReference type="NCBI Taxonomy" id="2903851"/>
    <lineage>
        <taxon>Bacteria</taxon>
        <taxon>Bacillati</taxon>
        <taxon>Actinomycetota</taxon>
        <taxon>Actinomycetes</taxon>
        <taxon>Kitasatosporales</taxon>
        <taxon>Streptomycetaceae</taxon>
        <taxon>Streptomyces</taxon>
    </lineage>
</organism>
<feature type="compositionally biased region" description="Low complexity" evidence="1">
    <location>
        <begin position="209"/>
        <end position="225"/>
    </location>
</feature>
<accession>A0AAU3I951</accession>
<keyword evidence="2" id="KW-0812">Transmembrane</keyword>
<sequence>MTPSRERWADDVRSGATAGLLPGALVLGAPLLGAVVGMPGAAVRYVLLTAALLCGLGAGVARGLRRRRPVAPRTGARCALLACLLVAVAGLWPSVPVYCGAVLAGALLGAPGLCLFRATPAWCVGGLAGLGAAGGLTGWASEHAGVTLTVCGVAGSALLAPLAVRHAGLPLDNAPSGQGGSPATTDSPAARTTAPHRAAVGTIGDGPSAPGAGVGRSVPGPSVVPFAQGAGDGPSAPGTSAEPSTRVAGARPPTPDADGEPPAKSARATARVPAARSKRGAEGTRTGSAACSATVDVVVLSAAAAAAFFAAQDLLVFRRLELGGAPAALTGTAALAAAVVPAALLGLPGGRARGPVADDTVRGPALLPRDPSLPLLLLAVAAAMAALAAAADTGQLVAALALALGSAAAGVSTLRASGFRGTALPALLGGLAGIGALALSGRLLDSGDALVLASALPLSRAALLLRAGRAARRVAVPGATPPALEVRRLTVRHKNRPRVTRLRLSVAPGELVVLHDGLPGRRAGSALRAIAGIPRRSSGRRTILGHDVARTDAATRWRLGLCALLDPQDGAVPGALPQLASPTSVSGALRTTVAPLGAERADEVCRAARAAFPFLAARSDDPPAALEPVERCVLGLALTLIARPRLLLLDLTGPGTRHLAADPDVADLLRRITGQGTAVLVATSKPSPVLGGRAVGFPTGRRAPRPPLVPRARKASA</sequence>
<dbReference type="AlphaFoldDB" id="A0AAU3I951"/>
<feature type="transmembrane region" description="Helical" evidence="2">
    <location>
        <begin position="12"/>
        <end position="36"/>
    </location>
</feature>
<feature type="transmembrane region" description="Helical" evidence="2">
    <location>
        <begin position="423"/>
        <end position="443"/>
    </location>
</feature>
<dbReference type="EMBL" id="CP109546">
    <property type="protein sequence ID" value="WTZ14064.1"/>
    <property type="molecule type" value="Genomic_DNA"/>
</dbReference>
<reference evidence="3" key="1">
    <citation type="submission" date="2022-10" db="EMBL/GenBank/DDBJ databases">
        <title>The complete genomes of actinobacterial strains from the NBC collection.</title>
        <authorList>
            <person name="Joergensen T.S."/>
            <person name="Alvarez Arevalo M."/>
            <person name="Sterndorff E.B."/>
            <person name="Faurdal D."/>
            <person name="Vuksanovic O."/>
            <person name="Mourched A.-S."/>
            <person name="Charusanti P."/>
            <person name="Shaw S."/>
            <person name="Blin K."/>
            <person name="Weber T."/>
        </authorList>
    </citation>
    <scope>NUCLEOTIDE SEQUENCE</scope>
    <source>
        <strain evidence="3">NBC_01393</strain>
    </source>
</reference>
<dbReference type="SUPFAM" id="SSF52540">
    <property type="entry name" value="P-loop containing nucleoside triphosphate hydrolases"/>
    <property type="match status" value="1"/>
</dbReference>